<proteinExistence type="inferred from homology"/>
<dbReference type="GO" id="GO:0007165">
    <property type="term" value="P:signal transduction"/>
    <property type="evidence" value="ECO:0007669"/>
    <property type="project" value="TreeGrafter"/>
</dbReference>
<evidence type="ECO:0000313" key="10">
    <source>
        <dbReference type="Proteomes" id="UP000315440"/>
    </source>
</evidence>
<keyword evidence="4 7" id="KW-0479">Metal-binding</keyword>
<protein>
    <recommendedName>
        <fullName evidence="8">Inositol-1-monophosphatase</fullName>
        <ecNumber evidence="8">3.1.3.25</ecNumber>
    </recommendedName>
</protein>
<dbReference type="EMBL" id="SJPQ01000002">
    <property type="protein sequence ID" value="TWT88755.1"/>
    <property type="molecule type" value="Genomic_DNA"/>
</dbReference>
<dbReference type="GO" id="GO:0046872">
    <property type="term" value="F:metal ion binding"/>
    <property type="evidence" value="ECO:0007669"/>
    <property type="project" value="UniProtKB-KW"/>
</dbReference>
<dbReference type="GO" id="GO:0046854">
    <property type="term" value="P:phosphatidylinositol phosphate biosynthetic process"/>
    <property type="evidence" value="ECO:0007669"/>
    <property type="project" value="InterPro"/>
</dbReference>
<dbReference type="PROSITE" id="PS00629">
    <property type="entry name" value="IMP_1"/>
    <property type="match status" value="1"/>
</dbReference>
<feature type="binding site" evidence="7">
    <location>
        <position position="113"/>
    </location>
    <ligand>
        <name>Mg(2+)</name>
        <dbReference type="ChEBI" id="CHEBI:18420"/>
        <label>1</label>
        <note>catalytic</note>
    </ligand>
</feature>
<comment type="cofactor">
    <cofactor evidence="2 7 8">
        <name>Mg(2+)</name>
        <dbReference type="ChEBI" id="CHEBI:18420"/>
    </cofactor>
</comment>
<feature type="binding site" evidence="7">
    <location>
        <position position="237"/>
    </location>
    <ligand>
        <name>Mg(2+)</name>
        <dbReference type="ChEBI" id="CHEBI:18420"/>
        <label>1</label>
        <note>catalytic</note>
    </ligand>
</feature>
<keyword evidence="10" id="KW-1185">Reference proteome</keyword>
<dbReference type="Gene3D" id="3.30.540.10">
    <property type="entry name" value="Fructose-1,6-Bisphosphatase, subunit A, domain 1"/>
    <property type="match status" value="1"/>
</dbReference>
<dbReference type="GO" id="GO:0006020">
    <property type="term" value="P:inositol metabolic process"/>
    <property type="evidence" value="ECO:0007669"/>
    <property type="project" value="TreeGrafter"/>
</dbReference>
<accession>A0A5C5ZNU6</accession>
<evidence type="ECO:0000256" key="1">
    <source>
        <dbReference type="ARBA" id="ARBA00001033"/>
    </source>
</evidence>
<keyword evidence="5 8" id="KW-0378">Hydrolase</keyword>
<dbReference type="GO" id="GO:0008934">
    <property type="term" value="F:inositol monophosphate 1-phosphatase activity"/>
    <property type="evidence" value="ECO:0007669"/>
    <property type="project" value="InterPro"/>
</dbReference>
<keyword evidence="6 7" id="KW-0460">Magnesium</keyword>
<dbReference type="PANTHER" id="PTHR20854">
    <property type="entry name" value="INOSITOL MONOPHOSPHATASE"/>
    <property type="match status" value="1"/>
</dbReference>
<dbReference type="SUPFAM" id="SSF56655">
    <property type="entry name" value="Carbohydrate phosphatase"/>
    <property type="match status" value="1"/>
</dbReference>
<dbReference type="Proteomes" id="UP000315440">
    <property type="component" value="Unassembled WGS sequence"/>
</dbReference>
<evidence type="ECO:0000256" key="3">
    <source>
        <dbReference type="ARBA" id="ARBA00009759"/>
    </source>
</evidence>
<dbReference type="PROSITE" id="PS00630">
    <property type="entry name" value="IMP_2"/>
    <property type="match status" value="1"/>
</dbReference>
<gene>
    <name evidence="9" type="primary">suhB</name>
    <name evidence="9" type="ORF">Mal64_22430</name>
</gene>
<evidence type="ECO:0000256" key="5">
    <source>
        <dbReference type="ARBA" id="ARBA00022801"/>
    </source>
</evidence>
<name>A0A5C5ZNU6_9BACT</name>
<comment type="similarity">
    <text evidence="3 8">Belongs to the inositol monophosphatase superfamily.</text>
</comment>
<evidence type="ECO:0000256" key="8">
    <source>
        <dbReference type="RuleBase" id="RU364068"/>
    </source>
</evidence>
<feature type="binding site" evidence="7">
    <location>
        <position position="86"/>
    </location>
    <ligand>
        <name>Mg(2+)</name>
        <dbReference type="ChEBI" id="CHEBI:18420"/>
        <label>1</label>
        <note>catalytic</note>
    </ligand>
</feature>
<feature type="binding site" evidence="7">
    <location>
        <position position="110"/>
    </location>
    <ligand>
        <name>Mg(2+)</name>
        <dbReference type="ChEBI" id="CHEBI:18420"/>
        <label>1</label>
        <note>catalytic</note>
    </ligand>
</feature>
<dbReference type="CDD" id="cd01639">
    <property type="entry name" value="IMPase"/>
    <property type="match status" value="1"/>
</dbReference>
<reference evidence="9 10" key="1">
    <citation type="submission" date="2019-02" db="EMBL/GenBank/DDBJ databases">
        <title>Deep-cultivation of Planctomycetes and their phenomic and genomic characterization uncovers novel biology.</title>
        <authorList>
            <person name="Wiegand S."/>
            <person name="Jogler M."/>
            <person name="Boedeker C."/>
            <person name="Pinto D."/>
            <person name="Vollmers J."/>
            <person name="Rivas-Marin E."/>
            <person name="Kohn T."/>
            <person name="Peeters S.H."/>
            <person name="Heuer A."/>
            <person name="Rast P."/>
            <person name="Oberbeckmann S."/>
            <person name="Bunk B."/>
            <person name="Jeske O."/>
            <person name="Meyerdierks A."/>
            <person name="Storesund J.E."/>
            <person name="Kallscheuer N."/>
            <person name="Luecker S."/>
            <person name="Lage O.M."/>
            <person name="Pohl T."/>
            <person name="Merkel B.J."/>
            <person name="Hornburger P."/>
            <person name="Mueller R.-W."/>
            <person name="Bruemmer F."/>
            <person name="Labrenz M."/>
            <person name="Spormann A.M."/>
            <person name="Op Den Camp H."/>
            <person name="Overmann J."/>
            <person name="Amann R."/>
            <person name="Jetten M.S.M."/>
            <person name="Mascher T."/>
            <person name="Medema M.H."/>
            <person name="Devos D.P."/>
            <person name="Kaster A.-K."/>
            <person name="Ovreas L."/>
            <person name="Rohde M."/>
            <person name="Galperin M.Y."/>
            <person name="Jogler C."/>
        </authorList>
    </citation>
    <scope>NUCLEOTIDE SEQUENCE [LARGE SCALE GENOMIC DNA]</scope>
    <source>
        <strain evidence="9 10">Mal64</strain>
    </source>
</reference>
<comment type="catalytic activity">
    <reaction evidence="1 8">
        <text>a myo-inositol phosphate + H2O = myo-inositol + phosphate</text>
        <dbReference type="Rhea" id="RHEA:24056"/>
        <dbReference type="ChEBI" id="CHEBI:15377"/>
        <dbReference type="ChEBI" id="CHEBI:17268"/>
        <dbReference type="ChEBI" id="CHEBI:43474"/>
        <dbReference type="ChEBI" id="CHEBI:84139"/>
        <dbReference type="EC" id="3.1.3.25"/>
    </reaction>
</comment>
<evidence type="ECO:0000256" key="4">
    <source>
        <dbReference type="ARBA" id="ARBA00022723"/>
    </source>
</evidence>
<evidence type="ECO:0000256" key="6">
    <source>
        <dbReference type="ARBA" id="ARBA00022842"/>
    </source>
</evidence>
<evidence type="ECO:0000313" key="9">
    <source>
        <dbReference type="EMBL" id="TWT88755.1"/>
    </source>
</evidence>
<dbReference type="InterPro" id="IPR020583">
    <property type="entry name" value="Inositol_monoP_metal-BS"/>
</dbReference>
<dbReference type="InterPro" id="IPR020550">
    <property type="entry name" value="Inositol_monophosphatase_CS"/>
</dbReference>
<evidence type="ECO:0000256" key="2">
    <source>
        <dbReference type="ARBA" id="ARBA00001946"/>
    </source>
</evidence>
<feature type="binding site" evidence="7">
    <location>
        <position position="112"/>
    </location>
    <ligand>
        <name>Mg(2+)</name>
        <dbReference type="ChEBI" id="CHEBI:18420"/>
        <label>1</label>
        <note>catalytic</note>
    </ligand>
</feature>
<dbReference type="InterPro" id="IPR033942">
    <property type="entry name" value="IMPase"/>
</dbReference>
<dbReference type="PANTHER" id="PTHR20854:SF4">
    <property type="entry name" value="INOSITOL-1-MONOPHOSPHATASE-RELATED"/>
    <property type="match status" value="1"/>
</dbReference>
<evidence type="ECO:0000256" key="7">
    <source>
        <dbReference type="PIRSR" id="PIRSR600760-2"/>
    </source>
</evidence>
<dbReference type="InterPro" id="IPR000760">
    <property type="entry name" value="Inositol_monophosphatase-like"/>
</dbReference>
<comment type="caution">
    <text evidence="9">The sequence shown here is derived from an EMBL/GenBank/DDBJ whole genome shotgun (WGS) entry which is preliminary data.</text>
</comment>
<dbReference type="EC" id="3.1.3.25" evidence="8"/>
<dbReference type="AlphaFoldDB" id="A0A5C5ZNU6"/>
<dbReference type="PRINTS" id="PR00377">
    <property type="entry name" value="IMPHPHTASES"/>
</dbReference>
<dbReference type="Gene3D" id="3.40.190.80">
    <property type="match status" value="1"/>
</dbReference>
<dbReference type="OrthoDB" id="9772456at2"/>
<dbReference type="Pfam" id="PF00459">
    <property type="entry name" value="Inositol_P"/>
    <property type="match status" value="1"/>
</dbReference>
<organism evidence="9 10">
    <name type="scientific">Pseudobythopirellula maris</name>
    <dbReference type="NCBI Taxonomy" id="2527991"/>
    <lineage>
        <taxon>Bacteria</taxon>
        <taxon>Pseudomonadati</taxon>
        <taxon>Planctomycetota</taxon>
        <taxon>Planctomycetia</taxon>
        <taxon>Pirellulales</taxon>
        <taxon>Lacipirellulaceae</taxon>
        <taxon>Pseudobythopirellula</taxon>
    </lineage>
</organism>
<sequence length="285" mass="29688">MVLPPLSDPNPSTQPSEIAPAEVAMLVDTAKLAARIGGAVLMHWRGKFTTRVKGPSDLVTDADLASQSAIRHVIQESFPAHAFIGEELGEKPPAEAAAGLAPGQVCWVVDPLDGTTNYVHGFPCFGPSVAAVRDGRVVAGAVFDPVAGEMFSAGLGAGAFLNEAPIAVSQARTLEESLAAVSLPAEVLEESPDLKDFIRIAPQVRALRRIGSAALNLAYVACGRLDAHWARQTYPWDAAAGVLLVSEAGGVVTGARGGPFHVWDGDYLAAATEDLHQSVSGRLTP</sequence>